<keyword evidence="8" id="KW-0472">Membrane</keyword>
<evidence type="ECO:0000256" key="2">
    <source>
        <dbReference type="ARBA" id="ARBA00021549"/>
    </source>
</evidence>
<name>A0A4Z0NX66_9HYPH</name>
<dbReference type="GO" id="GO:0015627">
    <property type="term" value="C:type II protein secretion system complex"/>
    <property type="evidence" value="ECO:0007669"/>
    <property type="project" value="InterPro"/>
</dbReference>
<protein>
    <recommendedName>
        <fullName evidence="2">Type II secretion system protein H</fullName>
    </recommendedName>
    <alternativeName>
        <fullName evidence="10">General secretion pathway protein H</fullName>
    </alternativeName>
</protein>
<comment type="subcellular location">
    <subcellularLocation>
        <location evidence="1">Cell inner membrane</location>
        <topology evidence="1">Single-pass membrane protein</topology>
    </subcellularLocation>
</comment>
<evidence type="ECO:0000256" key="8">
    <source>
        <dbReference type="ARBA" id="ARBA00023136"/>
    </source>
</evidence>
<evidence type="ECO:0000256" key="6">
    <source>
        <dbReference type="ARBA" id="ARBA00022692"/>
    </source>
</evidence>
<dbReference type="InterPro" id="IPR045584">
    <property type="entry name" value="Pilin-like"/>
</dbReference>
<evidence type="ECO:0000256" key="10">
    <source>
        <dbReference type="ARBA" id="ARBA00030775"/>
    </source>
</evidence>
<comment type="similarity">
    <text evidence="9">Belongs to the GSP H family.</text>
</comment>
<evidence type="ECO:0000256" key="9">
    <source>
        <dbReference type="ARBA" id="ARBA00025772"/>
    </source>
</evidence>
<dbReference type="EMBL" id="SRLB01000004">
    <property type="protein sequence ID" value="TGE01358.1"/>
    <property type="molecule type" value="Genomic_DNA"/>
</dbReference>
<keyword evidence="7" id="KW-1133">Transmembrane helix</keyword>
<evidence type="ECO:0000259" key="11">
    <source>
        <dbReference type="Pfam" id="PF12019"/>
    </source>
</evidence>
<evidence type="ECO:0000256" key="4">
    <source>
        <dbReference type="ARBA" id="ARBA00022481"/>
    </source>
</evidence>
<keyword evidence="5" id="KW-0997">Cell inner membrane</keyword>
<dbReference type="SUPFAM" id="SSF54523">
    <property type="entry name" value="Pili subunits"/>
    <property type="match status" value="1"/>
</dbReference>
<gene>
    <name evidence="12" type="ORF">EU555_06495</name>
</gene>
<reference evidence="12 13" key="1">
    <citation type="submission" date="2019-04" db="EMBL/GenBank/DDBJ databases">
        <authorList>
            <person name="Feng G."/>
            <person name="Zhu H."/>
        </authorList>
    </citation>
    <scope>NUCLEOTIDE SEQUENCE [LARGE SCALE GENOMIC DNA]</scope>
    <source>
        <strain evidence="12 13">6HR-1</strain>
    </source>
</reference>
<organism evidence="12 13">
    <name type="scientific">Methylobacterium nonmethylotrophicum</name>
    <dbReference type="NCBI Taxonomy" id="1141884"/>
    <lineage>
        <taxon>Bacteria</taxon>
        <taxon>Pseudomonadati</taxon>
        <taxon>Pseudomonadota</taxon>
        <taxon>Alphaproteobacteria</taxon>
        <taxon>Hyphomicrobiales</taxon>
        <taxon>Methylobacteriaceae</taxon>
        <taxon>Methylobacterium</taxon>
    </lineage>
</organism>
<dbReference type="AlphaFoldDB" id="A0A4Z0NX66"/>
<evidence type="ECO:0000313" key="12">
    <source>
        <dbReference type="EMBL" id="TGE01358.1"/>
    </source>
</evidence>
<dbReference type="GO" id="GO:0015628">
    <property type="term" value="P:protein secretion by the type II secretion system"/>
    <property type="evidence" value="ECO:0007669"/>
    <property type="project" value="InterPro"/>
</dbReference>
<evidence type="ECO:0000313" key="13">
    <source>
        <dbReference type="Proteomes" id="UP000297535"/>
    </source>
</evidence>
<dbReference type="GO" id="GO:0005886">
    <property type="term" value="C:plasma membrane"/>
    <property type="evidence" value="ECO:0007669"/>
    <property type="project" value="UniProtKB-SubCell"/>
</dbReference>
<evidence type="ECO:0000256" key="3">
    <source>
        <dbReference type="ARBA" id="ARBA00022475"/>
    </source>
</evidence>
<proteinExistence type="inferred from homology"/>
<accession>A0A4Z0NX66</accession>
<evidence type="ECO:0000256" key="7">
    <source>
        <dbReference type="ARBA" id="ARBA00022989"/>
    </source>
</evidence>
<dbReference type="Pfam" id="PF12019">
    <property type="entry name" value="GspH"/>
    <property type="match status" value="1"/>
</dbReference>
<keyword evidence="13" id="KW-1185">Reference proteome</keyword>
<evidence type="ECO:0000256" key="5">
    <source>
        <dbReference type="ARBA" id="ARBA00022519"/>
    </source>
</evidence>
<dbReference type="Proteomes" id="UP000297535">
    <property type="component" value="Unassembled WGS sequence"/>
</dbReference>
<evidence type="ECO:0000256" key="1">
    <source>
        <dbReference type="ARBA" id="ARBA00004377"/>
    </source>
</evidence>
<dbReference type="InterPro" id="IPR022346">
    <property type="entry name" value="T2SS_GspH"/>
</dbReference>
<comment type="caution">
    <text evidence="12">The sequence shown here is derived from an EMBL/GenBank/DDBJ whole genome shotgun (WGS) entry which is preliminary data.</text>
</comment>
<feature type="domain" description="General secretion pathway GspH" evidence="11">
    <location>
        <begin position="31"/>
        <end position="124"/>
    </location>
</feature>
<sequence>MLVVLVILGIAAALGGPTLAALLPGQRLDAAANAVANELSLLRGEALRTGRPASLVYDPQAARFVSSRRVARPLTMTALSVSVAVPPDSRSGPGEIRFLPSGAATGGRIVLAHGAGRRVVTVSRVTGVVRRGEIAP</sequence>
<keyword evidence="6" id="KW-0812">Transmembrane</keyword>
<keyword evidence="4" id="KW-0488">Methylation</keyword>
<dbReference type="OrthoDB" id="8004351at2"/>
<keyword evidence="3" id="KW-1003">Cell membrane</keyword>